<dbReference type="Gene3D" id="3.10.50.40">
    <property type="match status" value="1"/>
</dbReference>
<name>Q0EYM1_9PROT</name>
<dbReference type="InterPro" id="IPR023058">
    <property type="entry name" value="PPIase_PpiC_CS"/>
</dbReference>
<gene>
    <name evidence="14" type="ORF">SPV1_00165</name>
</gene>
<protein>
    <recommendedName>
        <fullName evidence="9">Periplasmic chaperone PpiD</fullName>
    </recommendedName>
    <alternativeName>
        <fullName evidence="10">Periplasmic folding chaperone</fullName>
    </alternativeName>
</protein>
<dbReference type="Pfam" id="PF13624">
    <property type="entry name" value="SurA_N_3"/>
    <property type="match status" value="1"/>
</dbReference>
<dbReference type="SUPFAM" id="SSF54534">
    <property type="entry name" value="FKBP-like"/>
    <property type="match status" value="1"/>
</dbReference>
<dbReference type="InParanoid" id="Q0EYM1"/>
<keyword evidence="15" id="KW-1185">Reference proteome</keyword>
<dbReference type="PROSITE" id="PS01096">
    <property type="entry name" value="PPIC_PPIASE_1"/>
    <property type="match status" value="1"/>
</dbReference>
<evidence type="ECO:0000256" key="3">
    <source>
        <dbReference type="ARBA" id="ARBA00022519"/>
    </source>
</evidence>
<evidence type="ECO:0000256" key="4">
    <source>
        <dbReference type="ARBA" id="ARBA00022692"/>
    </source>
</evidence>
<keyword evidence="4 12" id="KW-0812">Transmembrane</keyword>
<evidence type="ECO:0000256" key="1">
    <source>
        <dbReference type="ARBA" id="ARBA00004382"/>
    </source>
</evidence>
<evidence type="ECO:0000313" key="15">
    <source>
        <dbReference type="Proteomes" id="UP000005297"/>
    </source>
</evidence>
<dbReference type="InterPro" id="IPR027304">
    <property type="entry name" value="Trigger_fact/SurA_dom_sf"/>
</dbReference>
<dbReference type="AlphaFoldDB" id="Q0EYM1"/>
<dbReference type="Proteomes" id="UP000005297">
    <property type="component" value="Unassembled WGS sequence"/>
</dbReference>
<dbReference type="FunCoup" id="Q0EYM1">
    <property type="interactions" value="208"/>
</dbReference>
<evidence type="ECO:0000256" key="9">
    <source>
        <dbReference type="ARBA" id="ARBA00040743"/>
    </source>
</evidence>
<dbReference type="OrthoDB" id="9812372at2"/>
<reference evidence="14 15" key="1">
    <citation type="submission" date="2006-09" db="EMBL/GenBank/DDBJ databases">
        <authorList>
            <person name="Emerson D."/>
            <person name="Ferriera S."/>
            <person name="Johnson J."/>
            <person name="Kravitz S."/>
            <person name="Halpern A."/>
            <person name="Remington K."/>
            <person name="Beeson K."/>
            <person name="Tran B."/>
            <person name="Rogers Y.-H."/>
            <person name="Friedman R."/>
            <person name="Venter J.C."/>
        </authorList>
    </citation>
    <scope>NUCLEOTIDE SEQUENCE [LARGE SCALE GENOMIC DNA]</scope>
    <source>
        <strain evidence="14 15">PV-1</strain>
    </source>
</reference>
<proteinExistence type="inferred from homology"/>
<dbReference type="PANTHER" id="PTHR47529:SF1">
    <property type="entry name" value="PERIPLASMIC CHAPERONE PPID"/>
    <property type="match status" value="1"/>
</dbReference>
<keyword evidence="11" id="KW-0697">Rotamase</keyword>
<keyword evidence="5 12" id="KW-1133">Transmembrane helix</keyword>
<evidence type="ECO:0000256" key="10">
    <source>
        <dbReference type="ARBA" id="ARBA00042775"/>
    </source>
</evidence>
<keyword evidence="2" id="KW-1003">Cell membrane</keyword>
<dbReference type="InterPro" id="IPR046357">
    <property type="entry name" value="PPIase_dom_sf"/>
</dbReference>
<comment type="similarity">
    <text evidence="8">Belongs to the PpiD chaperone family.</text>
</comment>
<dbReference type="STRING" id="314344.AL013_08030"/>
<dbReference type="InterPro" id="IPR000297">
    <property type="entry name" value="PPIase_PpiC"/>
</dbReference>
<dbReference type="Pfam" id="PF00639">
    <property type="entry name" value="Rotamase"/>
    <property type="match status" value="1"/>
</dbReference>
<sequence length="636" mass="70126">MLESMRSHAQGWIAKIILGGIALSFVLWGVGDYFLGGKTEPIATVNGKAIGGAEFYQAYERQLNAYRSMLGKQYSSALMDSLGVKETTLQTLINRRIMLDTAQQLHLAAPASVVLATVHSDPSFQSARGFDVQRYHALTRNMGFSSAQDYENDLRLNIMVDALHKALVDSVHVSETEIRDRFNHDYQQRVLAAVVVDPATQLNKVKVSDEQAKAWYEAHKQNYKSPLRINVNTVEIDPRKLAEDVQVDESEVRKAFEKRKAEFSRPEERKAQHILIKVAENAPEAVRAAARKKIEAAQARIKAGEDFSAVAKAVSEDGTASSGGELGWFKQGSMVTAFDQAVFAMDKGQVSDIVETPFGYHLIRLEDIRPAHEASYDDVKDGIRQDLVKARAAEEAYKLSQDLDEALGMEDSLKAAATSLDLKTINSGLVSRDEALAVPVLSDPEIAAKAFSTLPGQAVEIVETSDGRYVAVEVTERVEPDVLPYAKVARRVLTDARLDAAAKQAAVIADEIRHSTGKSLDELAQQYGQAKYISKPVRSNGQGDNASWLSQALLKQAFSTKAGAWVDQSVHVPQGYAAVRVQQVIAASEAEYNKQKDQIAAEVRKAKGAARFARWMASVRDRYEITTNPKELDRYK</sequence>
<organism evidence="14 15">
    <name type="scientific">Mariprofundus ferrooxydans PV-1</name>
    <dbReference type="NCBI Taxonomy" id="314345"/>
    <lineage>
        <taxon>Bacteria</taxon>
        <taxon>Pseudomonadati</taxon>
        <taxon>Pseudomonadota</taxon>
        <taxon>Candidatius Mariprofundia</taxon>
        <taxon>Mariprofundales</taxon>
        <taxon>Mariprofundaceae</taxon>
        <taxon>Mariprofundus</taxon>
    </lineage>
</organism>
<dbReference type="Gene3D" id="1.10.4030.10">
    <property type="entry name" value="Porin chaperone SurA, peptide-binding domain"/>
    <property type="match status" value="1"/>
</dbReference>
<dbReference type="GO" id="GO:0003755">
    <property type="term" value="F:peptidyl-prolyl cis-trans isomerase activity"/>
    <property type="evidence" value="ECO:0007669"/>
    <property type="project" value="UniProtKB-KW"/>
</dbReference>
<dbReference type="SUPFAM" id="SSF109998">
    <property type="entry name" value="Triger factor/SurA peptide-binding domain-like"/>
    <property type="match status" value="2"/>
</dbReference>
<keyword evidence="3" id="KW-0997">Cell inner membrane</keyword>
<dbReference type="PROSITE" id="PS50198">
    <property type="entry name" value="PPIC_PPIASE_2"/>
    <property type="match status" value="1"/>
</dbReference>
<evidence type="ECO:0000256" key="8">
    <source>
        <dbReference type="ARBA" id="ARBA00038408"/>
    </source>
</evidence>
<evidence type="ECO:0000256" key="6">
    <source>
        <dbReference type="ARBA" id="ARBA00023136"/>
    </source>
</evidence>
<dbReference type="eggNOG" id="COG0760">
    <property type="taxonomic scope" value="Bacteria"/>
</dbReference>
<evidence type="ECO:0000259" key="13">
    <source>
        <dbReference type="PROSITE" id="PS50198"/>
    </source>
</evidence>
<evidence type="ECO:0000313" key="14">
    <source>
        <dbReference type="EMBL" id="EAU54346.1"/>
    </source>
</evidence>
<keyword evidence="7" id="KW-0143">Chaperone</keyword>
<dbReference type="HOGENOM" id="CLU_023843_1_1_0"/>
<comment type="caution">
    <text evidence="14">The sequence shown here is derived from an EMBL/GenBank/DDBJ whole genome shotgun (WGS) entry which is preliminary data.</text>
</comment>
<comment type="subcellular location">
    <subcellularLocation>
        <location evidence="1">Cell inner membrane</location>
        <topology evidence="1">Single-pass type II membrane protein</topology>
        <orientation evidence="1">Periplasmic side</orientation>
    </subcellularLocation>
</comment>
<keyword evidence="6 12" id="KW-0472">Membrane</keyword>
<evidence type="ECO:0000256" key="12">
    <source>
        <dbReference type="SAM" id="Phobius"/>
    </source>
</evidence>
<feature type="transmembrane region" description="Helical" evidence="12">
    <location>
        <begin position="12"/>
        <end position="31"/>
    </location>
</feature>
<keyword evidence="11 14" id="KW-0413">Isomerase</keyword>
<evidence type="ECO:0000256" key="11">
    <source>
        <dbReference type="PROSITE-ProRule" id="PRU00278"/>
    </source>
</evidence>
<accession>Q0EYM1</accession>
<dbReference type="EMBL" id="AATS01000009">
    <property type="protein sequence ID" value="EAU54346.1"/>
    <property type="molecule type" value="Genomic_DNA"/>
</dbReference>
<dbReference type="GO" id="GO:0005886">
    <property type="term" value="C:plasma membrane"/>
    <property type="evidence" value="ECO:0007669"/>
    <property type="project" value="UniProtKB-SubCell"/>
</dbReference>
<evidence type="ECO:0000256" key="5">
    <source>
        <dbReference type="ARBA" id="ARBA00022989"/>
    </source>
</evidence>
<dbReference type="InterPro" id="IPR052029">
    <property type="entry name" value="PpiD_chaperone"/>
</dbReference>
<feature type="domain" description="PpiC" evidence="13">
    <location>
        <begin position="266"/>
        <end position="367"/>
    </location>
</feature>
<dbReference type="PANTHER" id="PTHR47529">
    <property type="entry name" value="PEPTIDYL-PROLYL CIS-TRANS ISOMERASE D"/>
    <property type="match status" value="1"/>
</dbReference>
<evidence type="ECO:0000256" key="7">
    <source>
        <dbReference type="ARBA" id="ARBA00023186"/>
    </source>
</evidence>
<dbReference type="RefSeq" id="WP_009851801.1">
    <property type="nucleotide sequence ID" value="NZ_DS022296.1"/>
</dbReference>
<evidence type="ECO:0000256" key="2">
    <source>
        <dbReference type="ARBA" id="ARBA00022475"/>
    </source>
</evidence>